<dbReference type="AlphaFoldDB" id="A0A939MPX4"/>
<proteinExistence type="predicted"/>
<dbReference type="EMBL" id="JAGDYM010000011">
    <property type="protein sequence ID" value="MBO1902451.1"/>
    <property type="molecule type" value="Genomic_DNA"/>
</dbReference>
<evidence type="ECO:0000313" key="1">
    <source>
        <dbReference type="EMBL" id="MBO1902451.1"/>
    </source>
</evidence>
<sequence>MYDYSIFSRTRFSPEELGDRSFDFLLSAYNDSERVIGLFERLPASQKLWLVHPEYGYPADERPSSAWWSPNPHEAIVDAWERCIDQFPADRSSRVAIDITGMMRPYLLLLPLMLKRAGFQYVTLLYSDPVSYISGHETTFSKGPIERVAIVPGYGGLHRTAFDGRDCLVIGAGYDHELVKAAAESKKNAEHYLLVGLPGLQPHMYQESLYRVSQARESINDYRTRTLLFAPASNPFMTAQVLSEQVAMLRQRGKANNIYLCPVGPKTQVLGFAWYYLCEARGTATSIVFPYAQKYSRETSSGWATVHEFILELDAFSI</sequence>
<gene>
    <name evidence="1" type="ORF">J4H92_10875</name>
</gene>
<reference evidence="1" key="1">
    <citation type="submission" date="2021-03" db="EMBL/GenBank/DDBJ databases">
        <title>Leucobacter chromiisoli sp. nov., isolated from chromium-containing soil of chemical plant.</title>
        <authorList>
            <person name="Xu Z."/>
        </authorList>
    </citation>
    <scope>NUCLEOTIDE SEQUENCE</scope>
    <source>
        <strain evidence="1">S27</strain>
    </source>
</reference>
<organism evidence="1 2">
    <name type="scientific">Leucobacter weissii</name>
    <dbReference type="NCBI Taxonomy" id="1983706"/>
    <lineage>
        <taxon>Bacteria</taxon>
        <taxon>Bacillati</taxon>
        <taxon>Actinomycetota</taxon>
        <taxon>Actinomycetes</taxon>
        <taxon>Micrococcales</taxon>
        <taxon>Microbacteriaceae</taxon>
        <taxon>Leucobacter</taxon>
    </lineage>
</organism>
<accession>A0A939MPX4</accession>
<protein>
    <submittedName>
        <fullName evidence="1">Uncharacterized protein</fullName>
    </submittedName>
</protein>
<keyword evidence="2" id="KW-1185">Reference proteome</keyword>
<evidence type="ECO:0000313" key="2">
    <source>
        <dbReference type="Proteomes" id="UP000664382"/>
    </source>
</evidence>
<dbReference type="Proteomes" id="UP000664382">
    <property type="component" value="Unassembled WGS sequence"/>
</dbReference>
<dbReference type="RefSeq" id="WP_208098205.1">
    <property type="nucleotide sequence ID" value="NZ_JAGDYM010000011.1"/>
</dbReference>
<name>A0A939MPX4_9MICO</name>
<comment type="caution">
    <text evidence="1">The sequence shown here is derived from an EMBL/GenBank/DDBJ whole genome shotgun (WGS) entry which is preliminary data.</text>
</comment>